<dbReference type="PRINTS" id="PR00032">
    <property type="entry name" value="HTHARAC"/>
</dbReference>
<evidence type="ECO:0000313" key="5">
    <source>
        <dbReference type="EMBL" id="MBB6672025.1"/>
    </source>
</evidence>
<evidence type="ECO:0000256" key="1">
    <source>
        <dbReference type="ARBA" id="ARBA00023015"/>
    </source>
</evidence>
<dbReference type="SMART" id="SM00342">
    <property type="entry name" value="HTH_ARAC"/>
    <property type="match status" value="1"/>
</dbReference>
<dbReference type="Proteomes" id="UP000547209">
    <property type="component" value="Unassembled WGS sequence"/>
</dbReference>
<evidence type="ECO:0000256" key="2">
    <source>
        <dbReference type="ARBA" id="ARBA00023125"/>
    </source>
</evidence>
<gene>
    <name evidence="5" type="ORF">H7C19_15200</name>
</gene>
<dbReference type="GO" id="GO:0003700">
    <property type="term" value="F:DNA-binding transcription factor activity"/>
    <property type="evidence" value="ECO:0007669"/>
    <property type="project" value="InterPro"/>
</dbReference>
<proteinExistence type="predicted"/>
<keyword evidence="6" id="KW-1185">Reference proteome</keyword>
<accession>A0A7X0VFG2</accession>
<dbReference type="Gene3D" id="1.10.10.60">
    <property type="entry name" value="Homeodomain-like"/>
    <property type="match status" value="2"/>
</dbReference>
<dbReference type="PANTHER" id="PTHR47893">
    <property type="entry name" value="REGULATORY PROTEIN PCHR"/>
    <property type="match status" value="1"/>
</dbReference>
<dbReference type="InterPro" id="IPR053142">
    <property type="entry name" value="PchR_regulatory_protein"/>
</dbReference>
<dbReference type="PROSITE" id="PS01124">
    <property type="entry name" value="HTH_ARAC_FAMILY_2"/>
    <property type="match status" value="1"/>
</dbReference>
<sequence>MRRKAENRTERMGLRPHLGEGTIHRLVPRVDLGMAIADFKLRRDREVHLRTETPMVELSYCLHGAREIQVSGARYQVAAGSYALQFVNPASARMHFGEDQHIRMLSIAIPVATFHRFMEATDGSREADFNRIIGSQPYRLYRETIDPTATVLLRQMTQAIDRGGIRNLEVESRMLELMSAAFSSLLQESRLSSAKLSRTDRSKIERAREIVLAKMADPPSLLELSRQIGLNDYKLKIGFKEIYGHTVFGYLRDQRLEKAYRLLQEGEGSVLEVSYAVGYSNPSYFAEAFRDKYGVNPGELLRRTSRSAR</sequence>
<dbReference type="SUPFAM" id="SSF46689">
    <property type="entry name" value="Homeodomain-like"/>
    <property type="match status" value="1"/>
</dbReference>
<name>A0A7X0VFG2_9BACL</name>
<evidence type="ECO:0000313" key="6">
    <source>
        <dbReference type="Proteomes" id="UP000547209"/>
    </source>
</evidence>
<dbReference type="AlphaFoldDB" id="A0A7X0VFG2"/>
<comment type="caution">
    <text evidence="5">The sequence shown here is derived from an EMBL/GenBank/DDBJ whole genome shotgun (WGS) entry which is preliminary data.</text>
</comment>
<feature type="domain" description="HTH araC/xylS-type" evidence="4">
    <location>
        <begin position="205"/>
        <end position="303"/>
    </location>
</feature>
<dbReference type="EMBL" id="JACJVP010000024">
    <property type="protein sequence ID" value="MBB6672025.1"/>
    <property type="molecule type" value="Genomic_DNA"/>
</dbReference>
<dbReference type="PANTHER" id="PTHR47893:SF1">
    <property type="entry name" value="REGULATORY PROTEIN PCHR"/>
    <property type="match status" value="1"/>
</dbReference>
<keyword evidence="3" id="KW-0804">Transcription</keyword>
<dbReference type="InterPro" id="IPR018060">
    <property type="entry name" value="HTH_AraC"/>
</dbReference>
<keyword evidence="1" id="KW-0805">Transcription regulation</keyword>
<evidence type="ECO:0000256" key="3">
    <source>
        <dbReference type="ARBA" id="ARBA00023163"/>
    </source>
</evidence>
<reference evidence="5 6" key="1">
    <citation type="submission" date="2020-08" db="EMBL/GenBank/DDBJ databases">
        <title>Cohnella phylogeny.</title>
        <authorList>
            <person name="Dunlap C."/>
        </authorList>
    </citation>
    <scope>NUCLEOTIDE SEQUENCE [LARGE SCALE GENOMIC DNA]</scope>
    <source>
        <strain evidence="5 6">DSM 28246</strain>
    </source>
</reference>
<dbReference type="InterPro" id="IPR020449">
    <property type="entry name" value="Tscrpt_reg_AraC-type_HTH"/>
</dbReference>
<dbReference type="Pfam" id="PF12833">
    <property type="entry name" value="HTH_18"/>
    <property type="match status" value="1"/>
</dbReference>
<dbReference type="InterPro" id="IPR009057">
    <property type="entry name" value="Homeodomain-like_sf"/>
</dbReference>
<keyword evidence="2" id="KW-0238">DNA-binding</keyword>
<evidence type="ECO:0000259" key="4">
    <source>
        <dbReference type="PROSITE" id="PS01124"/>
    </source>
</evidence>
<organism evidence="5 6">
    <name type="scientific">Cohnella nanjingensis</name>
    <dbReference type="NCBI Taxonomy" id="1387779"/>
    <lineage>
        <taxon>Bacteria</taxon>
        <taxon>Bacillati</taxon>
        <taxon>Bacillota</taxon>
        <taxon>Bacilli</taxon>
        <taxon>Bacillales</taxon>
        <taxon>Paenibacillaceae</taxon>
        <taxon>Cohnella</taxon>
    </lineage>
</organism>
<protein>
    <submittedName>
        <fullName evidence="5">Helix-turn-helix transcriptional regulator</fullName>
    </submittedName>
</protein>
<dbReference type="GO" id="GO:0043565">
    <property type="term" value="F:sequence-specific DNA binding"/>
    <property type="evidence" value="ECO:0007669"/>
    <property type="project" value="InterPro"/>
</dbReference>